<gene>
    <name evidence="1" type="ORF">Tci_028680</name>
</gene>
<evidence type="ECO:0000313" key="1">
    <source>
        <dbReference type="EMBL" id="GEU56702.1"/>
    </source>
</evidence>
<protein>
    <submittedName>
        <fullName evidence="1">SNARE-complex protein syntaxin-18 N-terminal</fullName>
    </submittedName>
</protein>
<reference evidence="1" key="1">
    <citation type="journal article" date="2019" name="Sci. Rep.">
        <title>Draft genome of Tanacetum cinerariifolium, the natural source of mosquito coil.</title>
        <authorList>
            <person name="Yamashiro T."/>
            <person name="Shiraishi A."/>
            <person name="Satake H."/>
            <person name="Nakayama K."/>
        </authorList>
    </citation>
    <scope>NUCLEOTIDE SEQUENCE</scope>
</reference>
<organism evidence="1">
    <name type="scientific">Tanacetum cinerariifolium</name>
    <name type="common">Dalmatian daisy</name>
    <name type="synonym">Chrysanthemum cinerariifolium</name>
    <dbReference type="NCBI Taxonomy" id="118510"/>
    <lineage>
        <taxon>Eukaryota</taxon>
        <taxon>Viridiplantae</taxon>
        <taxon>Streptophyta</taxon>
        <taxon>Embryophyta</taxon>
        <taxon>Tracheophyta</taxon>
        <taxon>Spermatophyta</taxon>
        <taxon>Magnoliopsida</taxon>
        <taxon>eudicotyledons</taxon>
        <taxon>Gunneridae</taxon>
        <taxon>Pentapetalae</taxon>
        <taxon>asterids</taxon>
        <taxon>campanulids</taxon>
        <taxon>Asterales</taxon>
        <taxon>Asteraceae</taxon>
        <taxon>Asteroideae</taxon>
        <taxon>Anthemideae</taxon>
        <taxon>Anthemidinae</taxon>
        <taxon>Tanacetum</taxon>
    </lineage>
</organism>
<name>A0A6L2L7S9_TANCI</name>
<dbReference type="AlphaFoldDB" id="A0A6L2L7S9"/>
<proteinExistence type="predicted"/>
<accession>A0A6L2L7S9</accession>
<comment type="caution">
    <text evidence="1">The sequence shown here is derived from an EMBL/GenBank/DDBJ whole genome shotgun (WGS) entry which is preliminary data.</text>
</comment>
<dbReference type="EMBL" id="BKCJ010003707">
    <property type="protein sequence ID" value="GEU56702.1"/>
    <property type="molecule type" value="Genomic_DNA"/>
</dbReference>
<sequence length="95" mass="11042">MYAFKMLLIELCLKENRDELRLIDISYSGNSLESREPTSSKTRNHGEILAEPMKVQQHLLDGETCALQQIMWYWTSSVRYELKMEGSSDRQKGPS</sequence>